<gene>
    <name evidence="2" type="ORF">GCM10009710_22520</name>
</gene>
<dbReference type="InterPro" id="IPR039261">
    <property type="entry name" value="FNR_nucleotide-bd"/>
</dbReference>
<reference evidence="3" key="1">
    <citation type="journal article" date="2019" name="Int. J. Syst. Evol. Microbiol.">
        <title>The Global Catalogue of Microorganisms (GCM) 10K type strain sequencing project: providing services to taxonomists for standard genome sequencing and annotation.</title>
        <authorList>
            <consortium name="The Broad Institute Genomics Platform"/>
            <consortium name="The Broad Institute Genome Sequencing Center for Infectious Disease"/>
            <person name="Wu L."/>
            <person name="Ma J."/>
        </authorList>
    </citation>
    <scope>NUCLEOTIDE SEQUENCE [LARGE SCALE GENOMIC DNA]</scope>
    <source>
        <strain evidence="3">JCM 13518</strain>
    </source>
</reference>
<dbReference type="Proteomes" id="UP001501057">
    <property type="component" value="Unassembled WGS sequence"/>
</dbReference>
<accession>A0ABP4VYI3</accession>
<dbReference type="EMBL" id="BAAAME010000004">
    <property type="protein sequence ID" value="GAA1741865.1"/>
    <property type="molecule type" value="Genomic_DNA"/>
</dbReference>
<proteinExistence type="predicted"/>
<organism evidence="2 3">
    <name type="scientific">Aeromicrobium alkaliterrae</name>
    <dbReference type="NCBI Taxonomy" id="302168"/>
    <lineage>
        <taxon>Bacteria</taxon>
        <taxon>Bacillati</taxon>
        <taxon>Actinomycetota</taxon>
        <taxon>Actinomycetes</taxon>
        <taxon>Propionibacteriales</taxon>
        <taxon>Nocardioidaceae</taxon>
        <taxon>Aeromicrobium</taxon>
    </lineage>
</organism>
<name>A0ABP4VYI3_9ACTN</name>
<dbReference type="InterPro" id="IPR039374">
    <property type="entry name" value="SIP_fam"/>
</dbReference>
<sequence>MSQRRFTVHPLVVRRLTVLATHDVTPRMRRVTLGGPELGAFTRDGLDLPAFVSGTFDDHVKVLLASDGPLEDILPVQLAHGIEWTVAEARIDRDYTPRRVSATELDLDFVVHSSDPAHAAGPAEAWAVTAAVGDELAIVGPKSSTVLPTNVDRVVLVADETGLPAIGRYLEQRPVAAPVTAVIAIGDASARQDLAFGPEDDVVWVVAAPGDAEPVMAAVRDLDPSVWRGRPYVWAGAEARSLLPLRRLVSREHGVPKDCVDITGYWHQRVATAEEVMQADLVEHTAPAVTLPPAPVSWLALRAALQLGVLDAVDEQQDAGGTTREQVEERLALPTGSLSELVAVLLEESLLNADSSLLSLADPVRELLADEHEREELDGPEADAVLALADLAAAFRGGASAWEVRFGQSLAESAQTDEELAEELEHESEGLAYLMPGLVGLPWWEDTPRVAVAGPGRDAVLSALRESTSARCVAAADDESWAATDVLVEARSLTHRTDHEVRAHLASRLGTTPTLVLVEPTRPDALGPGGAAEALVQVARTGAGPRSTVRLTALAAAAGWSVSSTHDLGWGVTALALAPTAMLDR</sequence>
<dbReference type="Pfam" id="PF04954">
    <property type="entry name" value="SIP"/>
    <property type="match status" value="1"/>
</dbReference>
<dbReference type="Pfam" id="PF08021">
    <property type="entry name" value="FAD_binding_9"/>
    <property type="match status" value="1"/>
</dbReference>
<comment type="caution">
    <text evidence="2">The sequence shown here is derived from an EMBL/GenBank/DDBJ whole genome shotgun (WGS) entry which is preliminary data.</text>
</comment>
<dbReference type="RefSeq" id="WP_344201445.1">
    <property type="nucleotide sequence ID" value="NZ_BAAAME010000004.1"/>
</dbReference>
<keyword evidence="3" id="KW-1185">Reference proteome</keyword>
<dbReference type="PANTHER" id="PTHR30157">
    <property type="entry name" value="FERRIC REDUCTASE, NADPH-DEPENDENT"/>
    <property type="match status" value="1"/>
</dbReference>
<protein>
    <recommendedName>
        <fullName evidence="1">FAD-binding FR-type domain-containing protein</fullName>
    </recommendedName>
</protein>
<dbReference type="InterPro" id="IPR017927">
    <property type="entry name" value="FAD-bd_FR_type"/>
</dbReference>
<dbReference type="PANTHER" id="PTHR30157:SF0">
    <property type="entry name" value="NADPH-DEPENDENT FERRIC-CHELATE REDUCTASE"/>
    <property type="match status" value="1"/>
</dbReference>
<evidence type="ECO:0000313" key="3">
    <source>
        <dbReference type="Proteomes" id="UP001501057"/>
    </source>
</evidence>
<dbReference type="InterPro" id="IPR013113">
    <property type="entry name" value="SIP_FAD-bd"/>
</dbReference>
<dbReference type="InterPro" id="IPR007037">
    <property type="entry name" value="SIP_rossman_dom"/>
</dbReference>
<dbReference type="CDD" id="cd06193">
    <property type="entry name" value="siderophore_interacting"/>
    <property type="match status" value="1"/>
</dbReference>
<evidence type="ECO:0000259" key="1">
    <source>
        <dbReference type="PROSITE" id="PS51384"/>
    </source>
</evidence>
<dbReference type="PROSITE" id="PS51384">
    <property type="entry name" value="FAD_FR"/>
    <property type="match status" value="1"/>
</dbReference>
<feature type="domain" description="FAD-binding FR-type" evidence="1">
    <location>
        <begin position="11"/>
        <end position="148"/>
    </location>
</feature>
<evidence type="ECO:0000313" key="2">
    <source>
        <dbReference type="EMBL" id="GAA1741865.1"/>
    </source>
</evidence>
<dbReference type="Gene3D" id="3.40.50.80">
    <property type="entry name" value="Nucleotide-binding domain of ferredoxin-NADP reductase (FNR) module"/>
    <property type="match status" value="1"/>
</dbReference>
<dbReference type="Gene3D" id="2.40.30.10">
    <property type="entry name" value="Translation factors"/>
    <property type="match status" value="1"/>
</dbReference>